<proteinExistence type="predicted"/>
<evidence type="ECO:0000256" key="1">
    <source>
        <dbReference type="SAM" id="MobiDB-lite"/>
    </source>
</evidence>
<name>A0A8J5W241_ZIZPA</name>
<dbReference type="EMBL" id="JAAALK010000283">
    <property type="protein sequence ID" value="KAG8069499.1"/>
    <property type="molecule type" value="Genomic_DNA"/>
</dbReference>
<sequence length="84" mass="9460">MDMVLTFSILSALLADLADGDCYWARLLWRRKPDDQAAGRSQPAEPQRGEGSSRYPRRRGDAAMPPRFAPEFDGIDCFETIVLN</sequence>
<organism evidence="3 4">
    <name type="scientific">Zizania palustris</name>
    <name type="common">Northern wild rice</name>
    <dbReference type="NCBI Taxonomy" id="103762"/>
    <lineage>
        <taxon>Eukaryota</taxon>
        <taxon>Viridiplantae</taxon>
        <taxon>Streptophyta</taxon>
        <taxon>Embryophyta</taxon>
        <taxon>Tracheophyta</taxon>
        <taxon>Spermatophyta</taxon>
        <taxon>Magnoliopsida</taxon>
        <taxon>Liliopsida</taxon>
        <taxon>Poales</taxon>
        <taxon>Poaceae</taxon>
        <taxon>BOP clade</taxon>
        <taxon>Oryzoideae</taxon>
        <taxon>Oryzeae</taxon>
        <taxon>Zizaniinae</taxon>
        <taxon>Zizania</taxon>
    </lineage>
</organism>
<evidence type="ECO:0000313" key="3">
    <source>
        <dbReference type="EMBL" id="KAG8069499.1"/>
    </source>
</evidence>
<reference evidence="3" key="2">
    <citation type="submission" date="2021-02" db="EMBL/GenBank/DDBJ databases">
        <authorList>
            <person name="Kimball J.A."/>
            <person name="Haas M.W."/>
            <person name="Macchietto M."/>
            <person name="Kono T."/>
            <person name="Duquette J."/>
            <person name="Shao M."/>
        </authorList>
    </citation>
    <scope>NUCLEOTIDE SEQUENCE</scope>
    <source>
        <tissue evidence="3">Fresh leaf tissue</tissue>
    </source>
</reference>
<keyword evidence="2" id="KW-0732">Signal</keyword>
<reference evidence="3" key="1">
    <citation type="journal article" date="2021" name="bioRxiv">
        <title>Whole Genome Assembly and Annotation of Northern Wild Rice, Zizania palustris L., Supports a Whole Genome Duplication in the Zizania Genus.</title>
        <authorList>
            <person name="Haas M."/>
            <person name="Kono T."/>
            <person name="Macchietto M."/>
            <person name="Millas R."/>
            <person name="McGilp L."/>
            <person name="Shao M."/>
            <person name="Duquette J."/>
            <person name="Hirsch C.N."/>
            <person name="Kimball J."/>
        </authorList>
    </citation>
    <scope>NUCLEOTIDE SEQUENCE</scope>
    <source>
        <tissue evidence="3">Fresh leaf tissue</tissue>
    </source>
</reference>
<evidence type="ECO:0000256" key="2">
    <source>
        <dbReference type="SAM" id="SignalP"/>
    </source>
</evidence>
<dbReference type="Proteomes" id="UP000729402">
    <property type="component" value="Unassembled WGS sequence"/>
</dbReference>
<comment type="caution">
    <text evidence="3">The sequence shown here is derived from an EMBL/GenBank/DDBJ whole genome shotgun (WGS) entry which is preliminary data.</text>
</comment>
<dbReference type="PANTHER" id="PTHR33641">
    <property type="entry name" value="OS06G0133500 PROTEIN"/>
    <property type="match status" value="1"/>
</dbReference>
<evidence type="ECO:0008006" key="5">
    <source>
        <dbReference type="Google" id="ProtNLM"/>
    </source>
</evidence>
<keyword evidence="4" id="KW-1185">Reference proteome</keyword>
<dbReference type="PANTHER" id="PTHR33641:SF15">
    <property type="entry name" value="AVR9_CF-9 RAPIDLY ELICITED PROTEIN"/>
    <property type="match status" value="1"/>
</dbReference>
<gene>
    <name evidence="3" type="ORF">GUJ93_ZPchr0006g43474</name>
</gene>
<feature type="region of interest" description="Disordered" evidence="1">
    <location>
        <begin position="34"/>
        <end position="68"/>
    </location>
</feature>
<accession>A0A8J5W241</accession>
<protein>
    <recommendedName>
        <fullName evidence="5">Secreted protein</fullName>
    </recommendedName>
</protein>
<feature type="signal peptide" evidence="2">
    <location>
        <begin position="1"/>
        <end position="20"/>
    </location>
</feature>
<dbReference type="OrthoDB" id="757625at2759"/>
<dbReference type="AlphaFoldDB" id="A0A8J5W241"/>
<feature type="chain" id="PRO_5035169953" description="Secreted protein" evidence="2">
    <location>
        <begin position="21"/>
        <end position="84"/>
    </location>
</feature>
<evidence type="ECO:0000313" key="4">
    <source>
        <dbReference type="Proteomes" id="UP000729402"/>
    </source>
</evidence>